<keyword evidence="4" id="KW-0645">Protease</keyword>
<evidence type="ECO:0000256" key="1">
    <source>
        <dbReference type="ARBA" id="ARBA00022729"/>
    </source>
</evidence>
<dbReference type="PANTHER" id="PTHR15462:SF8">
    <property type="entry name" value="SERINE PROTEASE"/>
    <property type="match status" value="1"/>
</dbReference>
<dbReference type="Proteomes" id="UP001144205">
    <property type="component" value="Unassembled WGS sequence"/>
</dbReference>
<dbReference type="InterPro" id="IPR001254">
    <property type="entry name" value="Trypsin_dom"/>
</dbReference>
<evidence type="ECO:0000313" key="5">
    <source>
        <dbReference type="Proteomes" id="UP001144205"/>
    </source>
</evidence>
<comment type="caution">
    <text evidence="4">The sequence shown here is derived from an EMBL/GenBank/DDBJ whole genome shotgun (WGS) entry which is preliminary data.</text>
</comment>
<dbReference type="InterPro" id="IPR001314">
    <property type="entry name" value="Peptidase_S1A"/>
</dbReference>
<dbReference type="InterPro" id="IPR018114">
    <property type="entry name" value="TRYPSIN_HIS"/>
</dbReference>
<dbReference type="PROSITE" id="PS50240">
    <property type="entry name" value="TRYPSIN_DOM"/>
    <property type="match status" value="1"/>
</dbReference>
<gene>
    <name evidence="4" type="ORF">STA1M1_20920</name>
</gene>
<evidence type="ECO:0000259" key="3">
    <source>
        <dbReference type="PROSITE" id="PS50240"/>
    </source>
</evidence>
<sequence>MIRVLALALAAALATPAHADNAGLTRLTLRGDLLGWEAVGRLDLGGAGFCTGVLLAPDLVLTAAHCLADAQAQGSVEGLRFRAGLADGVAIAEAKAARAVLHPAYLPGRITAETIQHDVGLVQLAEPIPAAVAAPYGLRDLPRAGAPVAVVSYARGREDAPSRQAECTVVGRAQELLAFDCDVTFGSSGAPIFDVTGGRPRIVSLVSSGGRDGRRVTAFGMELPARVAELKRAFATGEGVFPQQGFTARRIIVGGDRGGTGARFVRP</sequence>
<keyword evidence="1 2" id="KW-0732">Signal</keyword>
<evidence type="ECO:0000313" key="4">
    <source>
        <dbReference type="EMBL" id="GKY88223.1"/>
    </source>
</evidence>
<organism evidence="4 5">
    <name type="scientific">Sinisalibacter aestuarii</name>
    <dbReference type="NCBI Taxonomy" id="2949426"/>
    <lineage>
        <taxon>Bacteria</taxon>
        <taxon>Pseudomonadati</taxon>
        <taxon>Pseudomonadota</taxon>
        <taxon>Alphaproteobacteria</taxon>
        <taxon>Rhodobacterales</taxon>
        <taxon>Roseobacteraceae</taxon>
        <taxon>Sinisalibacter</taxon>
    </lineage>
</organism>
<dbReference type="InterPro" id="IPR009003">
    <property type="entry name" value="Peptidase_S1_PA"/>
</dbReference>
<dbReference type="PRINTS" id="PR00722">
    <property type="entry name" value="CHYMOTRYPSIN"/>
</dbReference>
<protein>
    <submittedName>
        <fullName evidence="4">Serine protease</fullName>
    </submittedName>
</protein>
<name>A0ABQ5LTD0_9RHOB</name>
<dbReference type="SUPFAM" id="SSF50494">
    <property type="entry name" value="Trypsin-like serine proteases"/>
    <property type="match status" value="1"/>
</dbReference>
<dbReference type="GO" id="GO:0006508">
    <property type="term" value="P:proteolysis"/>
    <property type="evidence" value="ECO:0007669"/>
    <property type="project" value="UniProtKB-KW"/>
</dbReference>
<proteinExistence type="predicted"/>
<dbReference type="GO" id="GO:0008233">
    <property type="term" value="F:peptidase activity"/>
    <property type="evidence" value="ECO:0007669"/>
    <property type="project" value="UniProtKB-KW"/>
</dbReference>
<dbReference type="RefSeq" id="WP_281842268.1">
    <property type="nucleotide sequence ID" value="NZ_BROH01000005.1"/>
</dbReference>
<accession>A0ABQ5LTD0</accession>
<dbReference type="InterPro" id="IPR043504">
    <property type="entry name" value="Peptidase_S1_PA_chymotrypsin"/>
</dbReference>
<dbReference type="PANTHER" id="PTHR15462">
    <property type="entry name" value="SERINE PROTEASE"/>
    <property type="match status" value="1"/>
</dbReference>
<keyword evidence="4" id="KW-0378">Hydrolase</keyword>
<dbReference type="EMBL" id="BROH01000005">
    <property type="protein sequence ID" value="GKY88223.1"/>
    <property type="molecule type" value="Genomic_DNA"/>
</dbReference>
<reference evidence="4" key="1">
    <citation type="journal article" date="2023" name="Int. J. Syst. Evol. Microbiol.">
        <title>Sinisalibacter aestuarii sp. nov., isolated from estuarine sediment of the Arakawa River.</title>
        <authorList>
            <person name="Arafat S.T."/>
            <person name="Hirano S."/>
            <person name="Sato A."/>
            <person name="Takeuchi K."/>
            <person name="Yasuda T."/>
            <person name="Terahara T."/>
            <person name="Hamada M."/>
            <person name="Kobayashi T."/>
        </authorList>
    </citation>
    <scope>NUCLEOTIDE SEQUENCE</scope>
    <source>
        <strain evidence="4">B-399</strain>
    </source>
</reference>
<feature type="signal peptide" evidence="2">
    <location>
        <begin position="1"/>
        <end position="19"/>
    </location>
</feature>
<dbReference type="Pfam" id="PF13365">
    <property type="entry name" value="Trypsin_2"/>
    <property type="match status" value="1"/>
</dbReference>
<evidence type="ECO:0000256" key="2">
    <source>
        <dbReference type="SAM" id="SignalP"/>
    </source>
</evidence>
<feature type="domain" description="Peptidase S1" evidence="3">
    <location>
        <begin position="36"/>
        <end position="234"/>
    </location>
</feature>
<dbReference type="PROSITE" id="PS00134">
    <property type="entry name" value="TRYPSIN_HIS"/>
    <property type="match status" value="1"/>
</dbReference>
<dbReference type="Gene3D" id="2.40.10.10">
    <property type="entry name" value="Trypsin-like serine proteases"/>
    <property type="match status" value="2"/>
</dbReference>
<feature type="chain" id="PRO_5047165060" evidence="2">
    <location>
        <begin position="20"/>
        <end position="267"/>
    </location>
</feature>
<keyword evidence="5" id="KW-1185">Reference proteome</keyword>
<dbReference type="InterPro" id="IPR050966">
    <property type="entry name" value="Glutamyl_endopeptidase"/>
</dbReference>